<evidence type="ECO:0000313" key="3">
    <source>
        <dbReference type="Proteomes" id="UP001307849"/>
    </source>
</evidence>
<name>A0AAN8S5T3_9PEZI</name>
<protein>
    <submittedName>
        <fullName evidence="2">Uncharacterized protein</fullName>
    </submittedName>
</protein>
<accession>A0AAN8S5T3</accession>
<proteinExistence type="predicted"/>
<dbReference type="AlphaFoldDB" id="A0AAN8S5T3"/>
<sequence length="212" mass="24270">MDNQEAGDEAKTSIDYRLEPRKRDPTVSSHLDDHFRSQGNLETRKLSANSIIRFLKTELAPTGLPLYGIVMIKGAFATSSHIKQNLEDEWGMLDECPLDTYDLEDEYVLAERNTVPKPGAPTLNSLIQPLVLLLTGYDSVPEDPNTKDVDLNSSLFDSVRESKKEYWRGKPYPEILAITMESYLRRREGRGTGESIRRGWYPYPDYSHVDNW</sequence>
<gene>
    <name evidence="2" type="ORF">TWF506_001838</name>
</gene>
<keyword evidence="3" id="KW-1185">Reference proteome</keyword>
<evidence type="ECO:0000256" key="1">
    <source>
        <dbReference type="SAM" id="MobiDB-lite"/>
    </source>
</evidence>
<comment type="caution">
    <text evidence="2">The sequence shown here is derived from an EMBL/GenBank/DDBJ whole genome shotgun (WGS) entry which is preliminary data.</text>
</comment>
<evidence type="ECO:0000313" key="2">
    <source>
        <dbReference type="EMBL" id="KAK6521625.1"/>
    </source>
</evidence>
<organism evidence="2 3">
    <name type="scientific">Arthrobotrys conoides</name>
    <dbReference type="NCBI Taxonomy" id="74498"/>
    <lineage>
        <taxon>Eukaryota</taxon>
        <taxon>Fungi</taxon>
        <taxon>Dikarya</taxon>
        <taxon>Ascomycota</taxon>
        <taxon>Pezizomycotina</taxon>
        <taxon>Orbiliomycetes</taxon>
        <taxon>Orbiliales</taxon>
        <taxon>Orbiliaceae</taxon>
        <taxon>Arthrobotrys</taxon>
    </lineage>
</organism>
<dbReference type="Proteomes" id="UP001307849">
    <property type="component" value="Unassembled WGS sequence"/>
</dbReference>
<feature type="compositionally biased region" description="Basic and acidic residues" evidence="1">
    <location>
        <begin position="8"/>
        <end position="35"/>
    </location>
</feature>
<dbReference type="EMBL" id="JAVHJM010000001">
    <property type="protein sequence ID" value="KAK6521625.1"/>
    <property type="molecule type" value="Genomic_DNA"/>
</dbReference>
<feature type="region of interest" description="Disordered" evidence="1">
    <location>
        <begin position="1"/>
        <end position="35"/>
    </location>
</feature>
<reference evidence="2 3" key="1">
    <citation type="submission" date="2019-10" db="EMBL/GenBank/DDBJ databases">
        <authorList>
            <person name="Palmer J.M."/>
        </authorList>
    </citation>
    <scope>NUCLEOTIDE SEQUENCE [LARGE SCALE GENOMIC DNA]</scope>
    <source>
        <strain evidence="2 3">TWF506</strain>
    </source>
</reference>